<feature type="region of interest" description="Disordered" evidence="1">
    <location>
        <begin position="125"/>
        <end position="167"/>
    </location>
</feature>
<proteinExistence type="predicted"/>
<dbReference type="InParanoid" id="A0A2T3BA16"/>
<dbReference type="RefSeq" id="XP_024723765.1">
    <property type="nucleotide sequence ID" value="XM_024867306.1"/>
</dbReference>
<gene>
    <name evidence="2" type="ORF">M430DRAFT_39290</name>
</gene>
<evidence type="ECO:0000256" key="1">
    <source>
        <dbReference type="SAM" id="MobiDB-lite"/>
    </source>
</evidence>
<feature type="compositionally biased region" description="Polar residues" evidence="1">
    <location>
        <begin position="126"/>
        <end position="135"/>
    </location>
</feature>
<name>A0A2T3BA16_AMORE</name>
<evidence type="ECO:0000313" key="2">
    <source>
        <dbReference type="EMBL" id="PSS25166.1"/>
    </source>
</evidence>
<dbReference type="Proteomes" id="UP000241818">
    <property type="component" value="Unassembled WGS sequence"/>
</dbReference>
<feature type="compositionally biased region" description="Basic and acidic residues" evidence="1">
    <location>
        <begin position="156"/>
        <end position="167"/>
    </location>
</feature>
<organism evidence="2 3">
    <name type="scientific">Amorphotheca resinae ATCC 22711</name>
    <dbReference type="NCBI Taxonomy" id="857342"/>
    <lineage>
        <taxon>Eukaryota</taxon>
        <taxon>Fungi</taxon>
        <taxon>Dikarya</taxon>
        <taxon>Ascomycota</taxon>
        <taxon>Pezizomycotina</taxon>
        <taxon>Leotiomycetes</taxon>
        <taxon>Helotiales</taxon>
        <taxon>Amorphothecaceae</taxon>
        <taxon>Amorphotheca</taxon>
    </lineage>
</organism>
<sequence length="167" mass="19306">MTCLPVLHWHMHEVQYLLIEDTRGEGRPNDLKTNGNTLNPEVWTYLFFEQCLESSEHMSQGGKESRWPAFLLDQRQFQLPYPPSLTFYQTAHYLPPTLSFPSIQTNHSFITSLYPPVYATTFYAPNDSQPNSAPQNPEYPPIHLSKPPQSIHRPKHPQDSAEEERLG</sequence>
<protein>
    <submittedName>
        <fullName evidence="2">Uncharacterized protein</fullName>
    </submittedName>
</protein>
<keyword evidence="3" id="KW-1185">Reference proteome</keyword>
<evidence type="ECO:0000313" key="3">
    <source>
        <dbReference type="Proteomes" id="UP000241818"/>
    </source>
</evidence>
<dbReference type="GeneID" id="36575387"/>
<accession>A0A2T3BA16</accession>
<reference evidence="2 3" key="1">
    <citation type="journal article" date="2018" name="New Phytol.">
        <title>Comparative genomics and transcriptomics depict ericoid mycorrhizal fungi as versatile saprotrophs and plant mutualists.</title>
        <authorList>
            <person name="Martino E."/>
            <person name="Morin E."/>
            <person name="Grelet G.A."/>
            <person name="Kuo A."/>
            <person name="Kohler A."/>
            <person name="Daghino S."/>
            <person name="Barry K.W."/>
            <person name="Cichocki N."/>
            <person name="Clum A."/>
            <person name="Dockter R.B."/>
            <person name="Hainaut M."/>
            <person name="Kuo R.C."/>
            <person name="LaButti K."/>
            <person name="Lindahl B.D."/>
            <person name="Lindquist E.A."/>
            <person name="Lipzen A."/>
            <person name="Khouja H.R."/>
            <person name="Magnuson J."/>
            <person name="Murat C."/>
            <person name="Ohm R.A."/>
            <person name="Singer S.W."/>
            <person name="Spatafora J.W."/>
            <person name="Wang M."/>
            <person name="Veneault-Fourrey C."/>
            <person name="Henrissat B."/>
            <person name="Grigoriev I.V."/>
            <person name="Martin F.M."/>
            <person name="Perotto S."/>
        </authorList>
    </citation>
    <scope>NUCLEOTIDE SEQUENCE [LARGE SCALE GENOMIC DNA]</scope>
    <source>
        <strain evidence="2 3">ATCC 22711</strain>
    </source>
</reference>
<dbReference type="EMBL" id="KZ679007">
    <property type="protein sequence ID" value="PSS25166.1"/>
    <property type="molecule type" value="Genomic_DNA"/>
</dbReference>
<dbReference type="AlphaFoldDB" id="A0A2T3BA16"/>